<feature type="transmembrane region" description="Helical" evidence="1">
    <location>
        <begin position="12"/>
        <end position="31"/>
    </location>
</feature>
<dbReference type="Pfam" id="PF04235">
    <property type="entry name" value="DUF418"/>
    <property type="match status" value="1"/>
</dbReference>
<feature type="transmembrane region" description="Helical" evidence="1">
    <location>
        <begin position="287"/>
        <end position="308"/>
    </location>
</feature>
<evidence type="ECO:0000313" key="5">
    <source>
        <dbReference type="Proteomes" id="UP001596472"/>
    </source>
</evidence>
<feature type="domain" description="Heparan-alpha-glucosaminide N-acetyltransferase catalytic" evidence="3">
    <location>
        <begin position="4"/>
        <end position="200"/>
    </location>
</feature>
<feature type="transmembrane region" description="Helical" evidence="1">
    <location>
        <begin position="130"/>
        <end position="148"/>
    </location>
</feature>
<evidence type="ECO:0000256" key="1">
    <source>
        <dbReference type="SAM" id="Phobius"/>
    </source>
</evidence>
<protein>
    <submittedName>
        <fullName evidence="4">DUF418 domain-containing protein</fullName>
    </submittedName>
</protein>
<dbReference type="InterPro" id="IPR052529">
    <property type="entry name" value="Bact_Transport_Assoc"/>
</dbReference>
<feature type="transmembrane region" description="Helical" evidence="1">
    <location>
        <begin position="84"/>
        <end position="101"/>
    </location>
</feature>
<feature type="transmembrane region" description="Helical" evidence="1">
    <location>
        <begin position="168"/>
        <end position="194"/>
    </location>
</feature>
<reference evidence="5" key="1">
    <citation type="journal article" date="2019" name="Int. J. Syst. Evol. Microbiol.">
        <title>The Global Catalogue of Microorganisms (GCM) 10K type strain sequencing project: providing services to taxonomists for standard genome sequencing and annotation.</title>
        <authorList>
            <consortium name="The Broad Institute Genomics Platform"/>
            <consortium name="The Broad Institute Genome Sequencing Center for Infectious Disease"/>
            <person name="Wu L."/>
            <person name="Ma J."/>
        </authorList>
    </citation>
    <scope>NUCLEOTIDE SEQUENCE [LARGE SCALE GENOMIC DNA]</scope>
    <source>
        <strain evidence="5">CGMCC 4.1467</strain>
    </source>
</reference>
<gene>
    <name evidence="4" type="ORF">ACFQY0_02615</name>
</gene>
<accession>A0ABW2L160</accession>
<feature type="domain" description="DUF418" evidence="2">
    <location>
        <begin position="254"/>
        <end position="358"/>
    </location>
</feature>
<keyword evidence="5" id="KW-1185">Reference proteome</keyword>
<keyword evidence="1" id="KW-1133">Transmembrane helix</keyword>
<feature type="transmembrane region" description="Helical" evidence="1">
    <location>
        <begin position="255"/>
        <end position="275"/>
    </location>
</feature>
<dbReference type="Proteomes" id="UP001596472">
    <property type="component" value="Unassembled WGS sequence"/>
</dbReference>
<evidence type="ECO:0000313" key="4">
    <source>
        <dbReference type="EMBL" id="MFC7336057.1"/>
    </source>
</evidence>
<keyword evidence="1" id="KW-0472">Membrane</keyword>
<comment type="caution">
    <text evidence="4">The sequence shown here is derived from an EMBL/GenBank/DDBJ whole genome shotgun (WGS) entry which is preliminary data.</text>
</comment>
<feature type="transmembrane region" description="Helical" evidence="1">
    <location>
        <begin position="320"/>
        <end position="342"/>
    </location>
</feature>
<feature type="transmembrane region" description="Helical" evidence="1">
    <location>
        <begin position="51"/>
        <end position="72"/>
    </location>
</feature>
<dbReference type="InterPro" id="IPR007349">
    <property type="entry name" value="DUF418"/>
</dbReference>
<dbReference type="EMBL" id="JBHTBS010000001">
    <property type="protein sequence ID" value="MFC7336057.1"/>
    <property type="molecule type" value="Genomic_DNA"/>
</dbReference>
<dbReference type="RefSeq" id="WP_379708792.1">
    <property type="nucleotide sequence ID" value="NZ_JBHTBS010000001.1"/>
</dbReference>
<name>A0ABW2L160_9BACT</name>
<evidence type="ECO:0000259" key="2">
    <source>
        <dbReference type="Pfam" id="PF04235"/>
    </source>
</evidence>
<organism evidence="4 5">
    <name type="scientific">Haloferula chungangensis</name>
    <dbReference type="NCBI Taxonomy" id="1048331"/>
    <lineage>
        <taxon>Bacteria</taxon>
        <taxon>Pseudomonadati</taxon>
        <taxon>Verrucomicrobiota</taxon>
        <taxon>Verrucomicrobiia</taxon>
        <taxon>Verrucomicrobiales</taxon>
        <taxon>Verrucomicrobiaceae</taxon>
        <taxon>Haloferula</taxon>
    </lineage>
</organism>
<dbReference type="PANTHER" id="PTHR30590:SF3">
    <property type="entry name" value="HYPOTHETICAL MEMBRANE SPANNING PROTEIN"/>
    <property type="match status" value="1"/>
</dbReference>
<dbReference type="Pfam" id="PF07786">
    <property type="entry name" value="HGSNAT_cat"/>
    <property type="match status" value="1"/>
</dbReference>
<dbReference type="PANTHER" id="PTHR30590">
    <property type="entry name" value="INNER MEMBRANE PROTEIN"/>
    <property type="match status" value="1"/>
</dbReference>
<dbReference type="InterPro" id="IPR012429">
    <property type="entry name" value="HGSNAT_cat"/>
</dbReference>
<evidence type="ECO:0000259" key="3">
    <source>
        <dbReference type="Pfam" id="PF07786"/>
    </source>
</evidence>
<proteinExistence type="predicted"/>
<keyword evidence="1" id="KW-0812">Transmembrane</keyword>
<sequence>MKDRIIGFDLARAMALLGMIIVNYKLVMGAANNGSAWLVSLAGLLDGRAAATFVVLAGIGVSLVSGGALKSGEPKAISAIRNTLLKRALFLFVVGMLYTPLWPADILHFYGVYIAAGAVFLGCSTRTLSILGLLIVTAFVPTFFSLDYEREWNWKTLEYSGYWTPEGFFRNLFFNGFHPVLPWLAFFLLGMVVGRWDVTDPAIRRRLLLTGLLVALAAEGGSRLLIHTLSAGADPAGREALEAMFGTGPMPPMPLYMLAGAAWAVAVIALCGGIGNRCRNSRWIRPFVATGQLSLTLYVAHVIVGMGPLEEIGRLENQSLGFSLLFSFGFFAASVAFAWGWSCRFKRGPLEMFMSYLTAPRRAA</sequence>